<sequence>MSEYYNAKRVRNLYVPNAKEPFKLSRSKIDLFFECPRCFYLDRRLGVGRPPGFPFNLNSAVDVLLKKEFDFHRVKKTTHPLMEKYAIQAVPFQHKDIDRWRENFIGVQYLHPTTNFLITGAVDDVWVDADGELIVVDYKSTSKDSEITLDAAWQDGYKRQMEVYQWLLRQNGFRVSDTGYFVYANGKRDREAFDAKLEFDVTIISYTGKDAWIEETLEKAKKCLDSEKMPAISKQCDYCSYIEGVRGALAKGASSKTKNAESPGSEIKNNLFTP</sequence>
<accession>A0A1G2NBW3</accession>
<name>A0A1G2NBW3_9BACT</name>
<evidence type="ECO:0000259" key="2">
    <source>
        <dbReference type="Pfam" id="PF12705"/>
    </source>
</evidence>
<dbReference type="Proteomes" id="UP000176221">
    <property type="component" value="Unassembled WGS sequence"/>
</dbReference>
<feature type="domain" description="PD-(D/E)XK endonuclease-like" evidence="2">
    <location>
        <begin position="97"/>
        <end position="242"/>
    </location>
</feature>
<evidence type="ECO:0000313" key="4">
    <source>
        <dbReference type="Proteomes" id="UP000176221"/>
    </source>
</evidence>
<reference evidence="3 4" key="1">
    <citation type="journal article" date="2016" name="Nat. Commun.">
        <title>Thousands of microbial genomes shed light on interconnected biogeochemical processes in an aquifer system.</title>
        <authorList>
            <person name="Anantharaman K."/>
            <person name="Brown C.T."/>
            <person name="Hug L.A."/>
            <person name="Sharon I."/>
            <person name="Castelle C.J."/>
            <person name="Probst A.J."/>
            <person name="Thomas B.C."/>
            <person name="Singh A."/>
            <person name="Wilkins M.J."/>
            <person name="Karaoz U."/>
            <person name="Brodie E.L."/>
            <person name="Williams K.H."/>
            <person name="Hubbard S.S."/>
            <person name="Banfield J.F."/>
        </authorList>
    </citation>
    <scope>NUCLEOTIDE SEQUENCE [LARGE SCALE GENOMIC DNA]</scope>
</reference>
<protein>
    <recommendedName>
        <fullName evidence="2">PD-(D/E)XK endonuclease-like domain-containing protein</fullName>
    </recommendedName>
</protein>
<evidence type="ECO:0000313" key="3">
    <source>
        <dbReference type="EMBL" id="OHA33598.1"/>
    </source>
</evidence>
<dbReference type="InterPro" id="IPR011335">
    <property type="entry name" value="Restrct_endonuc-II-like"/>
</dbReference>
<organism evidence="3 4">
    <name type="scientific">Candidatus Taylorbacteria bacterium RIFCSPLOWO2_01_FULL_45_15b</name>
    <dbReference type="NCBI Taxonomy" id="1802319"/>
    <lineage>
        <taxon>Bacteria</taxon>
        <taxon>Candidatus Tayloriibacteriota</taxon>
    </lineage>
</organism>
<dbReference type="Gene3D" id="3.90.320.10">
    <property type="match status" value="1"/>
</dbReference>
<dbReference type="EMBL" id="MHRX01000030">
    <property type="protein sequence ID" value="OHA33598.1"/>
    <property type="molecule type" value="Genomic_DNA"/>
</dbReference>
<feature type="region of interest" description="Disordered" evidence="1">
    <location>
        <begin position="253"/>
        <end position="274"/>
    </location>
</feature>
<feature type="compositionally biased region" description="Polar residues" evidence="1">
    <location>
        <begin position="254"/>
        <end position="274"/>
    </location>
</feature>
<dbReference type="InterPro" id="IPR011604">
    <property type="entry name" value="PDDEXK-like_dom_sf"/>
</dbReference>
<evidence type="ECO:0000256" key="1">
    <source>
        <dbReference type="SAM" id="MobiDB-lite"/>
    </source>
</evidence>
<proteinExistence type="predicted"/>
<dbReference type="STRING" id="1802319.A2928_01250"/>
<dbReference type="SUPFAM" id="SSF52980">
    <property type="entry name" value="Restriction endonuclease-like"/>
    <property type="match status" value="1"/>
</dbReference>
<comment type="caution">
    <text evidence="3">The sequence shown here is derived from an EMBL/GenBank/DDBJ whole genome shotgun (WGS) entry which is preliminary data.</text>
</comment>
<dbReference type="Pfam" id="PF12705">
    <property type="entry name" value="PDDEXK_1"/>
    <property type="match status" value="1"/>
</dbReference>
<dbReference type="AlphaFoldDB" id="A0A1G2NBW3"/>
<gene>
    <name evidence="3" type="ORF">A2928_01250</name>
</gene>
<dbReference type="InterPro" id="IPR038726">
    <property type="entry name" value="PDDEXK_AddAB-type"/>
</dbReference>